<evidence type="ECO:0000256" key="1">
    <source>
        <dbReference type="ARBA" id="ARBA00022443"/>
    </source>
</evidence>
<name>A0ABD0RS44_CIRMR</name>
<evidence type="ECO:0000256" key="4">
    <source>
        <dbReference type="SAM" id="MobiDB-lite"/>
    </source>
</evidence>
<evidence type="ECO:0000259" key="5">
    <source>
        <dbReference type="PROSITE" id="PS50002"/>
    </source>
</evidence>
<reference evidence="6 7" key="1">
    <citation type="submission" date="2024-05" db="EMBL/GenBank/DDBJ databases">
        <title>Genome sequencing and assembly of Indian major carp, Cirrhinus mrigala (Hamilton, 1822).</title>
        <authorList>
            <person name="Mohindra V."/>
            <person name="Chowdhury L.M."/>
            <person name="Lal K."/>
            <person name="Jena J.K."/>
        </authorList>
    </citation>
    <scope>NUCLEOTIDE SEQUENCE [LARGE SCALE GENOMIC DNA]</scope>
    <source>
        <strain evidence="6">CM1030</strain>
        <tissue evidence="6">Blood</tissue>
    </source>
</reference>
<dbReference type="CDD" id="cd12070">
    <property type="entry name" value="SH3_ARHGAP12"/>
    <property type="match status" value="1"/>
</dbReference>
<gene>
    <name evidence="6" type="ORF">M9458_004547</name>
</gene>
<dbReference type="Proteomes" id="UP001529510">
    <property type="component" value="Unassembled WGS sequence"/>
</dbReference>
<proteinExistence type="predicted"/>
<evidence type="ECO:0000313" key="7">
    <source>
        <dbReference type="Proteomes" id="UP001529510"/>
    </source>
</evidence>
<dbReference type="AlphaFoldDB" id="A0ABD0RS44"/>
<sequence length="210" mass="23297">MADRSVAPGQTYIEVEYDYEYKSKDRMITIKQGERYLLVKKTNEDWWQVRKDEATKPFYVPAQYVREVRRALMPPPKPLTAAGRGGTGPIRPSGLEIQQQDDNKKNPCPSPCGSALLPPRDDRCSPGSPTALLPPTQTNTSPGTLPRSRAESPTRKVDGDKDIEFEKNSRGLEKGAIHEEFAGERGCSDKNRNDSESGDDLSSGSTDNLQ</sequence>
<dbReference type="Gene3D" id="2.30.30.40">
    <property type="entry name" value="SH3 Domains"/>
    <property type="match status" value="1"/>
</dbReference>
<dbReference type="InterPro" id="IPR001452">
    <property type="entry name" value="SH3_domain"/>
</dbReference>
<dbReference type="FunFam" id="2.30.30.40:FF:000056">
    <property type="entry name" value="rho GTPase-activating protein 12 isoform X1"/>
    <property type="match status" value="1"/>
</dbReference>
<comment type="caution">
    <text evidence="6">The sequence shown here is derived from an EMBL/GenBank/DDBJ whole genome shotgun (WGS) entry which is preliminary data.</text>
</comment>
<feature type="non-terminal residue" evidence="6">
    <location>
        <position position="210"/>
    </location>
</feature>
<dbReference type="InterPro" id="IPR035491">
    <property type="entry name" value="ARHGAP12_SH3"/>
</dbReference>
<evidence type="ECO:0000313" key="6">
    <source>
        <dbReference type="EMBL" id="KAL0201360.1"/>
    </source>
</evidence>
<dbReference type="PROSITE" id="PS50002">
    <property type="entry name" value="SH3"/>
    <property type="match status" value="1"/>
</dbReference>
<keyword evidence="2" id="KW-0343">GTPase activation</keyword>
<organism evidence="6 7">
    <name type="scientific">Cirrhinus mrigala</name>
    <name type="common">Mrigala</name>
    <dbReference type="NCBI Taxonomy" id="683832"/>
    <lineage>
        <taxon>Eukaryota</taxon>
        <taxon>Metazoa</taxon>
        <taxon>Chordata</taxon>
        <taxon>Craniata</taxon>
        <taxon>Vertebrata</taxon>
        <taxon>Euteleostomi</taxon>
        <taxon>Actinopterygii</taxon>
        <taxon>Neopterygii</taxon>
        <taxon>Teleostei</taxon>
        <taxon>Ostariophysi</taxon>
        <taxon>Cypriniformes</taxon>
        <taxon>Cyprinidae</taxon>
        <taxon>Labeoninae</taxon>
        <taxon>Labeonini</taxon>
        <taxon>Cirrhinus</taxon>
    </lineage>
</organism>
<feature type="domain" description="SH3" evidence="5">
    <location>
        <begin position="8"/>
        <end position="70"/>
    </location>
</feature>
<keyword evidence="7" id="KW-1185">Reference proteome</keyword>
<feature type="region of interest" description="Disordered" evidence="4">
    <location>
        <begin position="71"/>
        <end position="210"/>
    </location>
</feature>
<dbReference type="InterPro" id="IPR050729">
    <property type="entry name" value="Rho-GAP"/>
</dbReference>
<dbReference type="PANTHER" id="PTHR23176:SF107">
    <property type="entry name" value="RHO GTPASE-ACTIVATING PROTEIN 12"/>
    <property type="match status" value="1"/>
</dbReference>
<dbReference type="SMART" id="SM00326">
    <property type="entry name" value="SH3"/>
    <property type="match status" value="1"/>
</dbReference>
<evidence type="ECO:0000256" key="2">
    <source>
        <dbReference type="ARBA" id="ARBA00022468"/>
    </source>
</evidence>
<dbReference type="PANTHER" id="PTHR23176">
    <property type="entry name" value="RHO/RAC/CDC GTPASE-ACTIVATING PROTEIN"/>
    <property type="match status" value="1"/>
</dbReference>
<dbReference type="SUPFAM" id="SSF50044">
    <property type="entry name" value="SH3-domain"/>
    <property type="match status" value="1"/>
</dbReference>
<accession>A0ABD0RS44</accession>
<evidence type="ECO:0000256" key="3">
    <source>
        <dbReference type="PROSITE-ProRule" id="PRU00192"/>
    </source>
</evidence>
<feature type="compositionally biased region" description="Basic and acidic residues" evidence="4">
    <location>
        <begin position="148"/>
        <end position="195"/>
    </location>
</feature>
<dbReference type="Pfam" id="PF00018">
    <property type="entry name" value="SH3_1"/>
    <property type="match status" value="1"/>
</dbReference>
<dbReference type="Pfam" id="PF16618">
    <property type="entry name" value="SH3-WW_linker"/>
    <property type="match status" value="1"/>
</dbReference>
<feature type="compositionally biased region" description="Low complexity" evidence="4">
    <location>
        <begin position="200"/>
        <end position="210"/>
    </location>
</feature>
<keyword evidence="1 3" id="KW-0728">SH3 domain</keyword>
<dbReference type="GO" id="GO:0005096">
    <property type="term" value="F:GTPase activator activity"/>
    <property type="evidence" value="ECO:0007669"/>
    <property type="project" value="UniProtKB-KW"/>
</dbReference>
<dbReference type="InterPro" id="IPR036028">
    <property type="entry name" value="SH3-like_dom_sf"/>
</dbReference>
<dbReference type="EMBL" id="JAMKFB020000002">
    <property type="protein sequence ID" value="KAL0201360.1"/>
    <property type="molecule type" value="Genomic_DNA"/>
</dbReference>
<protein>
    <recommendedName>
        <fullName evidence="5">SH3 domain-containing protein</fullName>
    </recommendedName>
</protein>